<organism evidence="1 2">
    <name type="scientific">Nitritalea halalkaliphila LW7</name>
    <dbReference type="NCBI Taxonomy" id="1189621"/>
    <lineage>
        <taxon>Bacteria</taxon>
        <taxon>Pseudomonadati</taxon>
        <taxon>Bacteroidota</taxon>
        <taxon>Cytophagia</taxon>
        <taxon>Cytophagales</taxon>
        <taxon>Cyclobacteriaceae</taxon>
        <taxon>Nitritalea</taxon>
    </lineage>
</organism>
<evidence type="ECO:0000313" key="1">
    <source>
        <dbReference type="EMBL" id="EIM75675.1"/>
    </source>
</evidence>
<dbReference type="Proteomes" id="UP000005551">
    <property type="component" value="Unassembled WGS sequence"/>
</dbReference>
<dbReference type="Gene3D" id="3.40.50.300">
    <property type="entry name" value="P-loop containing nucleotide triphosphate hydrolases"/>
    <property type="match status" value="1"/>
</dbReference>
<dbReference type="InterPro" id="IPR027417">
    <property type="entry name" value="P-loop_NTPase"/>
</dbReference>
<dbReference type="AlphaFoldDB" id="I5C1H3"/>
<reference evidence="1 2" key="1">
    <citation type="submission" date="2012-05" db="EMBL/GenBank/DDBJ databases">
        <title>Genome sequence of Nitritalea halalkaliphila LW7.</title>
        <authorList>
            <person name="Jangir P.K."/>
            <person name="Singh A."/>
            <person name="Shivaji S."/>
            <person name="Sharma R."/>
        </authorList>
    </citation>
    <scope>NUCLEOTIDE SEQUENCE [LARGE SCALE GENOMIC DNA]</scope>
    <source>
        <strain evidence="1 2">LW7</strain>
    </source>
</reference>
<keyword evidence="2" id="KW-1185">Reference proteome</keyword>
<gene>
    <name evidence="1" type="ORF">A3SI_12519</name>
</gene>
<sequence>MKTETISSLEQLPELARALIAFAGMERIWVFRGAMGAGKTSTIKAILAEMGVTDSVQSPTFAW</sequence>
<protein>
    <submittedName>
        <fullName evidence="1">YjeE family ATPase</fullName>
    </submittedName>
</protein>
<dbReference type="SUPFAM" id="SSF52540">
    <property type="entry name" value="P-loop containing nucleoside triphosphate hydrolases"/>
    <property type="match status" value="1"/>
</dbReference>
<dbReference type="EMBL" id="AJYA01000028">
    <property type="protein sequence ID" value="EIM75675.1"/>
    <property type="molecule type" value="Genomic_DNA"/>
</dbReference>
<dbReference type="InterPro" id="IPR003442">
    <property type="entry name" value="T6A_TsaE"/>
</dbReference>
<comment type="caution">
    <text evidence="1">The sequence shown here is derived from an EMBL/GenBank/DDBJ whole genome shotgun (WGS) entry which is preliminary data.</text>
</comment>
<accession>I5C1H3</accession>
<name>I5C1H3_9BACT</name>
<dbReference type="GO" id="GO:0002949">
    <property type="term" value="P:tRNA threonylcarbamoyladenosine modification"/>
    <property type="evidence" value="ECO:0007669"/>
    <property type="project" value="InterPro"/>
</dbReference>
<proteinExistence type="predicted"/>
<dbReference type="Pfam" id="PF02367">
    <property type="entry name" value="TsaE"/>
    <property type="match status" value="1"/>
</dbReference>
<dbReference type="STRING" id="1189621.A3SI_12519"/>
<evidence type="ECO:0000313" key="2">
    <source>
        <dbReference type="Proteomes" id="UP000005551"/>
    </source>
</evidence>